<gene>
    <name evidence="1" type="ORF">ACOLOM_LOCUS8410</name>
</gene>
<sequence>MPQFDDGINVLEEEINNNENNNPTGIIGTMNGLWMNVNTMEYFLRPALFGT</sequence>
<evidence type="ECO:0000313" key="2">
    <source>
        <dbReference type="Proteomes" id="UP000789525"/>
    </source>
</evidence>
<dbReference type="Proteomes" id="UP000789525">
    <property type="component" value="Unassembled WGS sequence"/>
</dbReference>
<comment type="caution">
    <text evidence="1">The sequence shown here is derived from an EMBL/GenBank/DDBJ whole genome shotgun (WGS) entry which is preliminary data.</text>
</comment>
<accession>A0ACA9NMJ4</accession>
<evidence type="ECO:0000313" key="1">
    <source>
        <dbReference type="EMBL" id="CAG8656026.1"/>
    </source>
</evidence>
<proteinExistence type="predicted"/>
<name>A0ACA9NMJ4_9GLOM</name>
<dbReference type="EMBL" id="CAJVPT010021633">
    <property type="protein sequence ID" value="CAG8656026.1"/>
    <property type="molecule type" value="Genomic_DNA"/>
</dbReference>
<reference evidence="1" key="1">
    <citation type="submission" date="2021-06" db="EMBL/GenBank/DDBJ databases">
        <authorList>
            <person name="Kallberg Y."/>
            <person name="Tangrot J."/>
            <person name="Rosling A."/>
        </authorList>
    </citation>
    <scope>NUCLEOTIDE SEQUENCE</scope>
    <source>
        <strain evidence="1">CL356</strain>
    </source>
</reference>
<protein>
    <submittedName>
        <fullName evidence="1">4228_t:CDS:1</fullName>
    </submittedName>
</protein>
<organism evidence="1 2">
    <name type="scientific">Acaulospora colombiana</name>
    <dbReference type="NCBI Taxonomy" id="27376"/>
    <lineage>
        <taxon>Eukaryota</taxon>
        <taxon>Fungi</taxon>
        <taxon>Fungi incertae sedis</taxon>
        <taxon>Mucoromycota</taxon>
        <taxon>Glomeromycotina</taxon>
        <taxon>Glomeromycetes</taxon>
        <taxon>Diversisporales</taxon>
        <taxon>Acaulosporaceae</taxon>
        <taxon>Acaulospora</taxon>
    </lineage>
</organism>
<keyword evidence="2" id="KW-1185">Reference proteome</keyword>